<name>A0AAV9UJT4_9PEZI</name>
<dbReference type="Proteomes" id="UP001375240">
    <property type="component" value="Unassembled WGS sequence"/>
</dbReference>
<feature type="compositionally biased region" description="Polar residues" evidence="1">
    <location>
        <begin position="345"/>
        <end position="356"/>
    </location>
</feature>
<protein>
    <submittedName>
        <fullName evidence="3">Uncharacterized protein</fullName>
    </submittedName>
</protein>
<dbReference type="AlphaFoldDB" id="A0AAV9UJT4"/>
<keyword evidence="2" id="KW-0732">Signal</keyword>
<gene>
    <name evidence="3" type="ORF">TWF696_008444</name>
</gene>
<reference evidence="3 4" key="1">
    <citation type="submission" date="2019-10" db="EMBL/GenBank/DDBJ databases">
        <authorList>
            <person name="Palmer J.M."/>
        </authorList>
    </citation>
    <scope>NUCLEOTIDE SEQUENCE [LARGE SCALE GENOMIC DNA]</scope>
    <source>
        <strain evidence="3 4">TWF696</strain>
    </source>
</reference>
<organism evidence="3 4">
    <name type="scientific">Orbilia brochopaga</name>
    <dbReference type="NCBI Taxonomy" id="3140254"/>
    <lineage>
        <taxon>Eukaryota</taxon>
        <taxon>Fungi</taxon>
        <taxon>Dikarya</taxon>
        <taxon>Ascomycota</taxon>
        <taxon>Pezizomycotina</taxon>
        <taxon>Orbiliomycetes</taxon>
        <taxon>Orbiliales</taxon>
        <taxon>Orbiliaceae</taxon>
        <taxon>Orbilia</taxon>
    </lineage>
</organism>
<comment type="caution">
    <text evidence="3">The sequence shown here is derived from an EMBL/GenBank/DDBJ whole genome shotgun (WGS) entry which is preliminary data.</text>
</comment>
<proteinExistence type="predicted"/>
<evidence type="ECO:0000256" key="1">
    <source>
        <dbReference type="SAM" id="MobiDB-lite"/>
    </source>
</evidence>
<feature type="chain" id="PRO_5043485731" evidence="2">
    <location>
        <begin position="21"/>
        <end position="395"/>
    </location>
</feature>
<accession>A0AAV9UJT4</accession>
<sequence length="395" mass="45262">MLANIPRWLLFGFILGNIRCRVVTARLITIPLGELYYWVEHDAGRTLRDFANAVAYTERLWHRLLPYSLPKGTNPDAIIDGRRQRDVSLENLLEGLQDRISIAKTHFEFPETPVYGSQWSYNIHGSIIAKPANRKTTVGKAKSQIPVSKEDDTVEFVSRLQNIYEDILDQSYCFRGLHRWINDDILQKKDLKTWWKDEILIAMSVASARVDPNNKTLITYDSFQRELWSRYLADTEAEFEDVHHLLEFFSKLYLRNPLPPSPGGDDTNAPDDFHIDLRVHLSKISEWFVGWEKAAAVLRDAYDDIPPLPTEQYAQGWIDSRDDDSHLSSVWGLRQWTGGTLPVSGRSQGQEENQNARGPLEGGLAEEEYNVDAEDFGISDLLAMIATDMKVRLPD</sequence>
<feature type="region of interest" description="Disordered" evidence="1">
    <location>
        <begin position="341"/>
        <end position="362"/>
    </location>
</feature>
<evidence type="ECO:0000313" key="3">
    <source>
        <dbReference type="EMBL" id="KAK6341366.1"/>
    </source>
</evidence>
<evidence type="ECO:0000256" key="2">
    <source>
        <dbReference type="SAM" id="SignalP"/>
    </source>
</evidence>
<evidence type="ECO:0000313" key="4">
    <source>
        <dbReference type="Proteomes" id="UP001375240"/>
    </source>
</evidence>
<feature type="signal peptide" evidence="2">
    <location>
        <begin position="1"/>
        <end position="20"/>
    </location>
</feature>
<keyword evidence="4" id="KW-1185">Reference proteome</keyword>
<dbReference type="EMBL" id="JAVHNQ010000007">
    <property type="protein sequence ID" value="KAK6341366.1"/>
    <property type="molecule type" value="Genomic_DNA"/>
</dbReference>